<dbReference type="InterPro" id="IPR004358">
    <property type="entry name" value="Sig_transdc_His_kin-like_C"/>
</dbReference>
<dbReference type="Gene3D" id="1.10.287.130">
    <property type="match status" value="1"/>
</dbReference>
<proteinExistence type="predicted"/>
<dbReference type="RefSeq" id="WP_307106101.1">
    <property type="nucleotide sequence ID" value="NZ_JAUTAS010000001.1"/>
</dbReference>
<dbReference type="SUPFAM" id="SSF55874">
    <property type="entry name" value="ATPase domain of HSP90 chaperone/DNA topoisomerase II/histidine kinase"/>
    <property type="match status" value="1"/>
</dbReference>
<dbReference type="Pfam" id="PF02518">
    <property type="entry name" value="HATPase_c"/>
    <property type="match status" value="1"/>
</dbReference>
<evidence type="ECO:0000256" key="6">
    <source>
        <dbReference type="ARBA" id="ARBA00022777"/>
    </source>
</evidence>
<keyword evidence="4" id="KW-0808">Transferase</keyword>
<dbReference type="SUPFAM" id="SSF47384">
    <property type="entry name" value="Homodimeric domain of signal transducing histidine kinase"/>
    <property type="match status" value="1"/>
</dbReference>
<dbReference type="InterPro" id="IPR001789">
    <property type="entry name" value="Sig_transdc_resp-reg_receiver"/>
</dbReference>
<evidence type="ECO:0000256" key="5">
    <source>
        <dbReference type="ARBA" id="ARBA00022741"/>
    </source>
</evidence>
<evidence type="ECO:0000259" key="10">
    <source>
        <dbReference type="PROSITE" id="PS50109"/>
    </source>
</evidence>
<dbReference type="EC" id="2.7.13.3" evidence="2"/>
<keyword evidence="6 12" id="KW-0418">Kinase</keyword>
<dbReference type="Pfam" id="PF00072">
    <property type="entry name" value="Response_reg"/>
    <property type="match status" value="1"/>
</dbReference>
<dbReference type="InterPro" id="IPR003661">
    <property type="entry name" value="HisK_dim/P_dom"/>
</dbReference>
<name>A0AAP5AEG3_9GAMM</name>
<dbReference type="InterPro" id="IPR003594">
    <property type="entry name" value="HATPase_dom"/>
</dbReference>
<evidence type="ECO:0000256" key="1">
    <source>
        <dbReference type="ARBA" id="ARBA00000085"/>
    </source>
</evidence>
<dbReference type="Gene3D" id="3.40.50.2300">
    <property type="match status" value="2"/>
</dbReference>
<dbReference type="PANTHER" id="PTHR43065:SF46">
    <property type="entry name" value="C4-DICARBOXYLATE TRANSPORT SENSOR PROTEIN DCTB"/>
    <property type="match status" value="1"/>
</dbReference>
<reference evidence="12" key="1">
    <citation type="submission" date="2023-07" db="EMBL/GenBank/DDBJ databases">
        <title>Functional and genomic diversity of the sorghum phyllosphere microbiome.</title>
        <authorList>
            <person name="Shade A."/>
        </authorList>
    </citation>
    <scope>NUCLEOTIDE SEQUENCE</scope>
    <source>
        <strain evidence="12">SORGH_AS_0457</strain>
    </source>
</reference>
<dbReference type="CDD" id="cd00082">
    <property type="entry name" value="HisKA"/>
    <property type="match status" value="1"/>
</dbReference>
<dbReference type="PROSITE" id="PS50110">
    <property type="entry name" value="RESPONSE_REGULATORY"/>
    <property type="match status" value="2"/>
</dbReference>
<feature type="domain" description="Histidine kinase" evidence="10">
    <location>
        <begin position="158"/>
        <end position="368"/>
    </location>
</feature>
<evidence type="ECO:0000256" key="7">
    <source>
        <dbReference type="ARBA" id="ARBA00022840"/>
    </source>
</evidence>
<dbReference type="InterPro" id="IPR011006">
    <property type="entry name" value="CheY-like_superfamily"/>
</dbReference>
<accession>A0AAP5AEG3</accession>
<feature type="domain" description="Response regulatory" evidence="11">
    <location>
        <begin position="12"/>
        <end position="128"/>
    </location>
</feature>
<keyword evidence="5" id="KW-0547">Nucleotide-binding</keyword>
<evidence type="ECO:0000256" key="3">
    <source>
        <dbReference type="ARBA" id="ARBA00022553"/>
    </source>
</evidence>
<keyword evidence="3 9" id="KW-0597">Phosphoprotein</keyword>
<dbReference type="Pfam" id="PF00512">
    <property type="entry name" value="HisKA"/>
    <property type="match status" value="1"/>
</dbReference>
<evidence type="ECO:0000259" key="11">
    <source>
        <dbReference type="PROSITE" id="PS50110"/>
    </source>
</evidence>
<dbReference type="PRINTS" id="PR00344">
    <property type="entry name" value="BCTRLSENSOR"/>
</dbReference>
<keyword evidence="8" id="KW-0902">Two-component regulatory system</keyword>
<dbReference type="GO" id="GO:0005524">
    <property type="term" value="F:ATP binding"/>
    <property type="evidence" value="ECO:0007669"/>
    <property type="project" value="UniProtKB-KW"/>
</dbReference>
<dbReference type="EMBL" id="JAUTAS010000001">
    <property type="protein sequence ID" value="MDQ1107397.1"/>
    <property type="molecule type" value="Genomic_DNA"/>
</dbReference>
<dbReference type="GO" id="GO:0000155">
    <property type="term" value="F:phosphorelay sensor kinase activity"/>
    <property type="evidence" value="ECO:0007669"/>
    <property type="project" value="InterPro"/>
</dbReference>
<protein>
    <recommendedName>
        <fullName evidence="2">histidine kinase</fullName>
        <ecNumber evidence="2">2.7.13.3</ecNumber>
    </recommendedName>
</protein>
<dbReference type="PANTHER" id="PTHR43065">
    <property type="entry name" value="SENSOR HISTIDINE KINASE"/>
    <property type="match status" value="1"/>
</dbReference>
<evidence type="ECO:0000256" key="4">
    <source>
        <dbReference type="ARBA" id="ARBA00022679"/>
    </source>
</evidence>
<organism evidence="12 13">
    <name type="scientific">Stenotrophomonas rhizophila</name>
    <dbReference type="NCBI Taxonomy" id="216778"/>
    <lineage>
        <taxon>Bacteria</taxon>
        <taxon>Pseudomonadati</taxon>
        <taxon>Pseudomonadota</taxon>
        <taxon>Gammaproteobacteria</taxon>
        <taxon>Lysobacterales</taxon>
        <taxon>Lysobacteraceae</taxon>
        <taxon>Stenotrophomonas</taxon>
    </lineage>
</organism>
<dbReference type="SMART" id="SM00448">
    <property type="entry name" value="REC"/>
    <property type="match status" value="2"/>
</dbReference>
<dbReference type="Gene3D" id="3.30.565.10">
    <property type="entry name" value="Histidine kinase-like ATPase, C-terminal domain"/>
    <property type="match status" value="1"/>
</dbReference>
<feature type="modified residue" description="4-aspartylphosphate" evidence="9">
    <location>
        <position position="63"/>
    </location>
</feature>
<dbReference type="SUPFAM" id="SSF52172">
    <property type="entry name" value="CheY-like"/>
    <property type="match status" value="2"/>
</dbReference>
<feature type="modified residue" description="4-aspartylphosphate" evidence="9">
    <location>
        <position position="437"/>
    </location>
</feature>
<dbReference type="PROSITE" id="PS50109">
    <property type="entry name" value="HIS_KIN"/>
    <property type="match status" value="1"/>
</dbReference>
<feature type="domain" description="Response regulatory" evidence="11">
    <location>
        <begin position="387"/>
        <end position="502"/>
    </location>
</feature>
<comment type="catalytic activity">
    <reaction evidence="1">
        <text>ATP + protein L-histidine = ADP + protein N-phospho-L-histidine.</text>
        <dbReference type="EC" id="2.7.13.3"/>
    </reaction>
</comment>
<dbReference type="SMART" id="SM00387">
    <property type="entry name" value="HATPase_c"/>
    <property type="match status" value="1"/>
</dbReference>
<dbReference type="SMART" id="SM00388">
    <property type="entry name" value="HisKA"/>
    <property type="match status" value="1"/>
</dbReference>
<evidence type="ECO:0000256" key="8">
    <source>
        <dbReference type="ARBA" id="ARBA00023012"/>
    </source>
</evidence>
<evidence type="ECO:0000256" key="9">
    <source>
        <dbReference type="PROSITE-ProRule" id="PRU00169"/>
    </source>
</evidence>
<keyword evidence="7" id="KW-0067">ATP-binding</keyword>
<evidence type="ECO:0000313" key="12">
    <source>
        <dbReference type="EMBL" id="MDQ1107397.1"/>
    </source>
</evidence>
<comment type="caution">
    <text evidence="12">The sequence shown here is derived from an EMBL/GenBank/DDBJ whole genome shotgun (WGS) entry which is preliminary data.</text>
</comment>
<dbReference type="Proteomes" id="UP001226084">
    <property type="component" value="Unassembled WGS sequence"/>
</dbReference>
<evidence type="ECO:0000313" key="13">
    <source>
        <dbReference type="Proteomes" id="UP001226084"/>
    </source>
</evidence>
<dbReference type="AlphaFoldDB" id="A0AAP5AEG3"/>
<dbReference type="CDD" id="cd00156">
    <property type="entry name" value="REC"/>
    <property type="match status" value="1"/>
</dbReference>
<dbReference type="InterPro" id="IPR036890">
    <property type="entry name" value="HATPase_C_sf"/>
</dbReference>
<evidence type="ECO:0000256" key="2">
    <source>
        <dbReference type="ARBA" id="ARBA00012438"/>
    </source>
</evidence>
<sequence length="506" mass="54528">MPLTGPPLGHLRILLVEDSPEDAELMCGQMLDAGLEASFERVETAAELRDALLRFAPDIVLSDLAMPGFSGNQALEIVRGWHPDVPFIFVSGTIGEENAVAALHQGANDYIIKHQPARLPSAVARAVREARGTIDRQRVEAELMRAQRLESLSLLAAGLSHDLRNILQPLLIMPELLKARTDDPQLHHLADVIAECGRRGHEMAESMLSFVRGSRTPSERIQIAHLFEAMELLLRSTLPARVSLHLDVDDPALAVDANYTELQQVLLNLALNAIQAMPNGGRLSLRAAAAPDAHGQDWLHISVTDEGVGMSDEVLAHLFNPFFTTKVNGTGLGLISCKRIIEGAQGSMRVESTPGVGSRFELRLPMRQAPVDAAPQAQPVAAGAGQSILVVDGEATRLSLLGNALSSQGYHLQLASDGGAALRWMQQEAMPALVIADAGAKLLSASHLLDEMATLGYRGPALVLEDAEVPVPLDAFPEGVEVHVLRKPLEMQQVFRSVAEALAFTR</sequence>
<gene>
    <name evidence="12" type="ORF">QE424_000556</name>
</gene>
<dbReference type="InterPro" id="IPR036097">
    <property type="entry name" value="HisK_dim/P_sf"/>
</dbReference>
<dbReference type="InterPro" id="IPR005467">
    <property type="entry name" value="His_kinase_dom"/>
</dbReference>